<feature type="region of interest" description="Disordered" evidence="2">
    <location>
        <begin position="198"/>
        <end position="232"/>
    </location>
</feature>
<dbReference type="Proteomes" id="UP001176059">
    <property type="component" value="Unassembled WGS sequence"/>
</dbReference>
<dbReference type="InterPro" id="IPR045328">
    <property type="entry name" value="Kre9/Knh1"/>
</dbReference>
<name>A0AA38MYY8_9AGAR</name>
<dbReference type="PANTHER" id="PTHR28154">
    <property type="entry name" value="CELL WALL SYNTHESIS PROTEIN KNH1-RELATED"/>
    <property type="match status" value="1"/>
</dbReference>
<dbReference type="InterPro" id="IPR018466">
    <property type="entry name" value="Kre9/Knh1-like_N"/>
</dbReference>
<reference evidence="5" key="2">
    <citation type="journal article" date="2023" name="Proc. Natl. Acad. Sci. U.S.A.">
        <title>A global phylogenomic analysis of the shiitake genus Lentinula.</title>
        <authorList>
            <person name="Sierra-Patev S."/>
            <person name="Min B."/>
            <person name="Naranjo-Ortiz M."/>
            <person name="Looney B."/>
            <person name="Konkel Z."/>
            <person name="Slot J.C."/>
            <person name="Sakamoto Y."/>
            <person name="Steenwyk J.L."/>
            <person name="Rokas A."/>
            <person name="Carro J."/>
            <person name="Camarero S."/>
            <person name="Ferreira P."/>
            <person name="Molpeceres G."/>
            <person name="Ruiz-Duenas F.J."/>
            <person name="Serrano A."/>
            <person name="Henrissat B."/>
            <person name="Drula E."/>
            <person name="Hughes K.W."/>
            <person name="Mata J.L."/>
            <person name="Ishikawa N.K."/>
            <person name="Vargas-Isla R."/>
            <person name="Ushijima S."/>
            <person name="Smith C.A."/>
            <person name="Donoghue J."/>
            <person name="Ahrendt S."/>
            <person name="Andreopoulos W."/>
            <person name="He G."/>
            <person name="LaButti K."/>
            <person name="Lipzen A."/>
            <person name="Ng V."/>
            <person name="Riley R."/>
            <person name="Sandor L."/>
            <person name="Barry K."/>
            <person name="Martinez A.T."/>
            <person name="Xiao Y."/>
            <person name="Gibbons J.G."/>
            <person name="Terashima K."/>
            <person name="Grigoriev I.V."/>
            <person name="Hibbett D."/>
        </authorList>
    </citation>
    <scope>NUCLEOTIDE SEQUENCE</scope>
    <source>
        <strain evidence="5">ET3784</strain>
    </source>
</reference>
<dbReference type="AlphaFoldDB" id="A0AA38MYY8"/>
<organism evidence="5 6">
    <name type="scientific">Lentinula guzmanii</name>
    <dbReference type="NCBI Taxonomy" id="2804957"/>
    <lineage>
        <taxon>Eukaryota</taxon>
        <taxon>Fungi</taxon>
        <taxon>Dikarya</taxon>
        <taxon>Basidiomycota</taxon>
        <taxon>Agaricomycotina</taxon>
        <taxon>Agaricomycetes</taxon>
        <taxon>Agaricomycetidae</taxon>
        <taxon>Agaricales</taxon>
        <taxon>Marasmiineae</taxon>
        <taxon>Omphalotaceae</taxon>
        <taxon>Lentinula</taxon>
    </lineage>
</organism>
<accession>A0AA38MYY8</accession>
<keyword evidence="6" id="KW-1185">Reference proteome</keyword>
<dbReference type="PANTHER" id="PTHR28154:SF1">
    <property type="entry name" value="CELL WALL SYNTHESIS PROTEIN KNH1-RELATED"/>
    <property type="match status" value="1"/>
</dbReference>
<evidence type="ECO:0000313" key="5">
    <source>
        <dbReference type="EMBL" id="KAJ3731505.1"/>
    </source>
</evidence>
<evidence type="ECO:0000256" key="1">
    <source>
        <dbReference type="ARBA" id="ARBA00022729"/>
    </source>
</evidence>
<proteinExistence type="predicted"/>
<protein>
    <recommendedName>
        <fullName evidence="4">Yeast cell wall synthesis Kre9/Knh1-like N-terminal domain-containing protein</fullName>
    </recommendedName>
</protein>
<evidence type="ECO:0000259" key="4">
    <source>
        <dbReference type="Pfam" id="PF10342"/>
    </source>
</evidence>
<dbReference type="GO" id="GO:0042546">
    <property type="term" value="P:cell wall biogenesis"/>
    <property type="evidence" value="ECO:0007669"/>
    <property type="project" value="InterPro"/>
</dbReference>
<dbReference type="EMBL" id="JANVFO010000030">
    <property type="protein sequence ID" value="KAJ3731505.1"/>
    <property type="molecule type" value="Genomic_DNA"/>
</dbReference>
<feature type="chain" id="PRO_5041394605" description="Yeast cell wall synthesis Kre9/Knh1-like N-terminal domain-containing protein" evidence="3">
    <location>
        <begin position="25"/>
        <end position="255"/>
    </location>
</feature>
<evidence type="ECO:0000256" key="2">
    <source>
        <dbReference type="SAM" id="MobiDB-lite"/>
    </source>
</evidence>
<feature type="domain" description="Yeast cell wall synthesis Kre9/Knh1-like N-terminal" evidence="4">
    <location>
        <begin position="30"/>
        <end position="127"/>
    </location>
</feature>
<gene>
    <name evidence="5" type="ORF">DFJ43DRAFT_415625</name>
</gene>
<feature type="signal peptide" evidence="3">
    <location>
        <begin position="1"/>
        <end position="24"/>
    </location>
</feature>
<evidence type="ECO:0000313" key="6">
    <source>
        <dbReference type="Proteomes" id="UP001176059"/>
    </source>
</evidence>
<evidence type="ECO:0000256" key="3">
    <source>
        <dbReference type="SAM" id="SignalP"/>
    </source>
</evidence>
<dbReference type="GO" id="GO:0006078">
    <property type="term" value="P:(1-&gt;6)-beta-D-glucan biosynthetic process"/>
    <property type="evidence" value="ECO:0007669"/>
    <property type="project" value="InterPro"/>
</dbReference>
<comment type="caution">
    <text evidence="5">The sequence shown here is derived from an EMBL/GenBank/DDBJ whole genome shotgun (WGS) entry which is preliminary data.</text>
</comment>
<dbReference type="Pfam" id="PF10342">
    <property type="entry name" value="Kre9_KNH"/>
    <property type="match status" value="1"/>
</dbReference>
<sequence length="255" mass="26035">MYHFLVKALALAFVTLDALIAVQATLYVIQPAAGSTCSGGSPCTVQWLDDGTSPLNSEIGVTTCALYTGDMQLVQTVPPVDVSTTQSLTFTPIPNAGPDSSDYYIAFTSTNLEINGTKYISYSSFFSLNNMNGSFSSPVASATSSIALPSSLAGSSTFSETTVLSTVTVGTITTSLFPTSTLSETASSSRFSTLVSSSASTTSSNSASISSGTSVSSSTSSSSTTGSSSSNSAVSLRKASLPLIGFLSFTVVLFL</sequence>
<reference evidence="5" key="1">
    <citation type="submission" date="2022-08" db="EMBL/GenBank/DDBJ databases">
        <authorList>
            <consortium name="DOE Joint Genome Institute"/>
            <person name="Min B."/>
            <person name="Sierra-Patev S."/>
            <person name="Naranjo-Ortiz M."/>
            <person name="Looney B."/>
            <person name="Konkel Z."/>
            <person name="Slot J.C."/>
            <person name="Sakamoto Y."/>
            <person name="Steenwyk J.L."/>
            <person name="Rokas A."/>
            <person name="Carro J."/>
            <person name="Camarero S."/>
            <person name="Ferreira P."/>
            <person name="Molpeceres G."/>
            <person name="Ruiz-duenas F.J."/>
            <person name="Serrano A."/>
            <person name="Henrissat B."/>
            <person name="Drula E."/>
            <person name="Hughes K.W."/>
            <person name="Mata J.L."/>
            <person name="Ishikawa N.K."/>
            <person name="Vargas-Isla R."/>
            <person name="Ushijima S."/>
            <person name="Smith C.A."/>
            <person name="Ahrendt S."/>
            <person name="Andreopoulos W."/>
            <person name="He G."/>
            <person name="LaButti K."/>
            <person name="Lipzen A."/>
            <person name="Ng V."/>
            <person name="Riley R."/>
            <person name="Sandor L."/>
            <person name="Barry K."/>
            <person name="Martinez A.T."/>
            <person name="Xiao Y."/>
            <person name="Gibbons J.G."/>
            <person name="Terashima K."/>
            <person name="Hibbett D.S."/>
            <person name="Grigoriev I.V."/>
        </authorList>
    </citation>
    <scope>NUCLEOTIDE SEQUENCE</scope>
    <source>
        <strain evidence="5">ET3784</strain>
    </source>
</reference>
<keyword evidence="1 3" id="KW-0732">Signal</keyword>